<evidence type="ECO:0000256" key="2">
    <source>
        <dbReference type="ARBA" id="ARBA00023015"/>
    </source>
</evidence>
<keyword evidence="6" id="KW-1185">Reference proteome</keyword>
<dbReference type="InterPro" id="IPR003958">
    <property type="entry name" value="CBFA_NFYB_domain"/>
</dbReference>
<dbReference type="SUPFAM" id="SSF47113">
    <property type="entry name" value="Histone-fold"/>
    <property type="match status" value="1"/>
</dbReference>
<dbReference type="GO" id="GO:0046982">
    <property type="term" value="F:protein heterodimerization activity"/>
    <property type="evidence" value="ECO:0007669"/>
    <property type="project" value="InterPro"/>
</dbReference>
<accession>A0A2G9GJ42</accession>
<comment type="caution">
    <text evidence="5">The sequence shown here is derived from an EMBL/GenBank/DDBJ whole genome shotgun (WGS) entry which is preliminary data.</text>
</comment>
<keyword evidence="2" id="KW-0805">Transcription regulation</keyword>
<evidence type="ECO:0000313" key="6">
    <source>
        <dbReference type="Proteomes" id="UP000231279"/>
    </source>
</evidence>
<evidence type="ECO:0000313" key="5">
    <source>
        <dbReference type="EMBL" id="PIN05296.1"/>
    </source>
</evidence>
<gene>
    <name evidence="5" type="ORF">CDL12_22163</name>
</gene>
<dbReference type="GO" id="GO:0016602">
    <property type="term" value="C:CCAAT-binding factor complex"/>
    <property type="evidence" value="ECO:0007669"/>
    <property type="project" value="InterPro"/>
</dbReference>
<dbReference type="InterPro" id="IPR009072">
    <property type="entry name" value="Histone-fold"/>
</dbReference>
<dbReference type="Pfam" id="PF00808">
    <property type="entry name" value="CBFD_NFYB_HMF"/>
    <property type="match status" value="1"/>
</dbReference>
<name>A0A2G9GJ42_9LAMI</name>
<reference evidence="6" key="1">
    <citation type="journal article" date="2018" name="Gigascience">
        <title>Genome assembly of the Pink Ipe (Handroanthus impetiginosus, Bignoniaceae), a highly valued, ecologically keystone Neotropical timber forest tree.</title>
        <authorList>
            <person name="Silva-Junior O.B."/>
            <person name="Grattapaglia D."/>
            <person name="Novaes E."/>
            <person name="Collevatti R.G."/>
        </authorList>
    </citation>
    <scope>NUCLEOTIDE SEQUENCE [LARGE SCALE GENOMIC DNA]</scope>
    <source>
        <strain evidence="6">cv. UFG-1</strain>
    </source>
</reference>
<dbReference type="Gene3D" id="1.10.20.10">
    <property type="entry name" value="Histone, subunit A"/>
    <property type="match status" value="1"/>
</dbReference>
<dbReference type="GO" id="GO:0000978">
    <property type="term" value="F:RNA polymerase II cis-regulatory region sequence-specific DNA binding"/>
    <property type="evidence" value="ECO:0007669"/>
    <property type="project" value="TreeGrafter"/>
</dbReference>
<dbReference type="EMBL" id="NKXS01004823">
    <property type="protein sequence ID" value="PIN05296.1"/>
    <property type="molecule type" value="Genomic_DNA"/>
</dbReference>
<sequence length="101" mass="11574">MPITKVIKTIYRALSAHANIDDDAKYAIQKCISEFIPFITTWDNKQRHQDSSSTITAMDVLSIMNILKFVYYIKLTLLLNNYRAQDLNIALCNMGYFCGTS</sequence>
<evidence type="ECO:0000256" key="3">
    <source>
        <dbReference type="ARBA" id="ARBA00023163"/>
    </source>
</evidence>
<organism evidence="5 6">
    <name type="scientific">Handroanthus impetiginosus</name>
    <dbReference type="NCBI Taxonomy" id="429701"/>
    <lineage>
        <taxon>Eukaryota</taxon>
        <taxon>Viridiplantae</taxon>
        <taxon>Streptophyta</taxon>
        <taxon>Embryophyta</taxon>
        <taxon>Tracheophyta</taxon>
        <taxon>Spermatophyta</taxon>
        <taxon>Magnoliopsida</taxon>
        <taxon>eudicotyledons</taxon>
        <taxon>Gunneridae</taxon>
        <taxon>Pentapetalae</taxon>
        <taxon>asterids</taxon>
        <taxon>lamiids</taxon>
        <taxon>Lamiales</taxon>
        <taxon>Bignoniaceae</taxon>
        <taxon>Crescentiina</taxon>
        <taxon>Tabebuia alliance</taxon>
        <taxon>Handroanthus</taxon>
    </lineage>
</organism>
<comment type="similarity">
    <text evidence="1">Belongs to the NFYB/HAP3 subunit family.</text>
</comment>
<protein>
    <recommendedName>
        <fullName evidence="4">Transcription factor CBF/NF-Y/archaeal histone domain-containing protein</fullName>
    </recommendedName>
</protein>
<dbReference type="PANTHER" id="PTHR11064:SF115">
    <property type="entry name" value="NUCLEAR TRANSCRIPTION FACTOR Y SUBUNIT B-9"/>
    <property type="match status" value="1"/>
</dbReference>
<proteinExistence type="inferred from homology"/>
<feature type="domain" description="Transcription factor CBF/NF-Y/archaeal histone" evidence="4">
    <location>
        <begin position="1"/>
        <end position="62"/>
    </location>
</feature>
<dbReference type="InterPro" id="IPR027113">
    <property type="entry name" value="Transc_fact_NFYB/HAP3"/>
</dbReference>
<evidence type="ECO:0000259" key="4">
    <source>
        <dbReference type="Pfam" id="PF00808"/>
    </source>
</evidence>
<dbReference type="Proteomes" id="UP000231279">
    <property type="component" value="Unassembled WGS sequence"/>
</dbReference>
<dbReference type="AlphaFoldDB" id="A0A2G9GJ42"/>
<keyword evidence="3" id="KW-0804">Transcription</keyword>
<dbReference type="PANTHER" id="PTHR11064">
    <property type="entry name" value="CCAAT-BINDING TRANSCRIPTION FACTOR-RELATED"/>
    <property type="match status" value="1"/>
</dbReference>
<dbReference type="STRING" id="429701.A0A2G9GJ42"/>
<dbReference type="GO" id="GO:0001228">
    <property type="term" value="F:DNA-binding transcription activator activity, RNA polymerase II-specific"/>
    <property type="evidence" value="ECO:0007669"/>
    <property type="project" value="InterPro"/>
</dbReference>
<evidence type="ECO:0000256" key="1">
    <source>
        <dbReference type="ARBA" id="ARBA00009053"/>
    </source>
</evidence>